<reference evidence="13" key="1">
    <citation type="journal article" date="2003" name="J. Virol.">
        <title>Identification of a new simian immunodeficiency virus lineage with a vpu gene present among different cercopithecus monkeys (C. mona, C. cephus, and C. nictitans) from Cameroon.</title>
        <authorList>
            <person name="Courgnaud V."/>
            <person name="Abela B."/>
            <person name="Pourrut X."/>
            <person name="Mpoudi-Ngole E."/>
            <person name="Loul S."/>
            <person name="Delaporte E."/>
            <person name="Peeters M."/>
        </authorList>
    </citation>
    <scope>NUCLEOTIDE SEQUENCE</scope>
</reference>
<keyword evidence="4" id="KW-0945">Host-virus interaction</keyword>
<dbReference type="SUPFAM" id="SSF55671">
    <property type="entry name" value="Regulatory factor Nef"/>
    <property type="match status" value="1"/>
</dbReference>
<organismHost>
    <name type="scientific">Cercopithecidae</name>
    <name type="common">Old World monkeys</name>
    <dbReference type="NCBI Taxonomy" id="9527"/>
</organismHost>
<evidence type="ECO:0000256" key="7">
    <source>
        <dbReference type="ARBA" id="ARBA00023026"/>
    </source>
</evidence>
<evidence type="ECO:0000256" key="4">
    <source>
        <dbReference type="ARBA" id="ARBA00022581"/>
    </source>
</evidence>
<evidence type="ECO:0000256" key="6">
    <source>
        <dbReference type="ARBA" id="ARBA00022870"/>
    </source>
</evidence>
<dbReference type="InterPro" id="IPR027481">
    <property type="entry name" value="HIV-1_Nef_core_sf"/>
</dbReference>
<organismHost>
    <name type="scientific">Pan troglodytes</name>
    <name type="common">Chimpanzee</name>
    <dbReference type="NCBI Taxonomy" id="9598"/>
</organismHost>
<organism evidence="13">
    <name type="scientific">Simian immunodeficiency virus</name>
    <name type="common">SIV</name>
    <dbReference type="NCBI Taxonomy" id="11723"/>
    <lineage>
        <taxon>Viruses</taxon>
        <taxon>Riboviria</taxon>
        <taxon>Pararnavirae</taxon>
        <taxon>Artverviricota</taxon>
        <taxon>Revtraviricetes</taxon>
        <taxon>Ortervirales</taxon>
        <taxon>Retroviridae</taxon>
        <taxon>Orthoretrovirinae</taxon>
        <taxon>Lentivirus</taxon>
        <taxon>Lentivirus simimdef</taxon>
    </lineage>
</organism>
<proteinExistence type="inferred from homology"/>
<evidence type="ECO:0000256" key="8">
    <source>
        <dbReference type="ARBA" id="ARBA00023136"/>
    </source>
</evidence>
<evidence type="ECO:0000256" key="5">
    <source>
        <dbReference type="ARBA" id="ARBA00022707"/>
    </source>
</evidence>
<accession>Q6VG42</accession>
<dbReference type="Pfam" id="PF00469">
    <property type="entry name" value="F-protein"/>
    <property type="match status" value="1"/>
</dbReference>
<sequence length="217" mass="24908">MGSKSSKQPAQQSLISSPPSPGTGRKQYFKLVEEYGENSWLSPDASGRGRRYSLTEGASKRPVIEEHERTCPVRPRVPIRDPTYKLMVDMSHFLKEKGGLEGMFVSTERLQKLETWAYVEWGIIPGWLMYTDGPGTRYPKIPGFLWCLREVAMTEGSEEGDDQYLLDHPAFQGREEDHHKQFLVFSFCSRLALKSGLQLDQMQQEERKKRLATNHIL</sequence>
<feature type="compositionally biased region" description="Polar residues" evidence="12">
    <location>
        <begin position="1"/>
        <end position="17"/>
    </location>
</feature>
<dbReference type="GO" id="GO:0005525">
    <property type="term" value="F:GTP binding"/>
    <property type="evidence" value="ECO:0007669"/>
    <property type="project" value="InterPro"/>
</dbReference>
<keyword evidence="7 11" id="KW-0843">Virulence</keyword>
<dbReference type="InterPro" id="IPR001558">
    <property type="entry name" value="HIV_Nef"/>
</dbReference>
<evidence type="ECO:0000313" key="13">
    <source>
        <dbReference type="EMBL" id="AAR02374.1"/>
    </source>
</evidence>
<evidence type="ECO:0000256" key="2">
    <source>
        <dbReference type="ARBA" id="ARBA00013526"/>
    </source>
</evidence>
<name>Q6VG42_SIV</name>
<evidence type="ECO:0000256" key="9">
    <source>
        <dbReference type="ARBA" id="ARBA00023280"/>
    </source>
</evidence>
<keyword evidence="5 11" id="KW-0519">Myristate</keyword>
<evidence type="ECO:0000256" key="1">
    <source>
        <dbReference type="ARBA" id="ARBA00006933"/>
    </source>
</evidence>
<keyword evidence="10 11" id="KW-0449">Lipoprotein</keyword>
<evidence type="ECO:0000256" key="11">
    <source>
        <dbReference type="RuleBase" id="RU000344"/>
    </source>
</evidence>
<feature type="region of interest" description="Disordered" evidence="12">
    <location>
        <begin position="1"/>
        <end position="27"/>
    </location>
</feature>
<evidence type="ECO:0000256" key="12">
    <source>
        <dbReference type="SAM" id="MobiDB-lite"/>
    </source>
</evidence>
<comment type="similarity">
    <text evidence="1 11">Belongs to the lentivirus primate group Nef protein family.</text>
</comment>
<keyword evidence="8" id="KW-0472">Membrane</keyword>
<dbReference type="Gene3D" id="3.30.62.10">
    <property type="entry name" value="Nef Regulatory Factor"/>
    <property type="match status" value="1"/>
</dbReference>
<evidence type="ECO:0000256" key="3">
    <source>
        <dbReference type="ARBA" id="ARBA00022511"/>
    </source>
</evidence>
<protein>
    <recommendedName>
        <fullName evidence="2 11">Protein Nef</fullName>
    </recommendedName>
</protein>
<evidence type="ECO:0000256" key="10">
    <source>
        <dbReference type="ARBA" id="ARBA00023288"/>
    </source>
</evidence>
<keyword evidence="6" id="KW-1043">Host membrane</keyword>
<keyword evidence="9 11" id="KW-0899">Viral immunoevasion</keyword>
<dbReference type="EMBL" id="AY340700">
    <property type="protein sequence ID" value="AAR02374.1"/>
    <property type="molecule type" value="Genomic_DNA"/>
</dbReference>
<keyword evidence="3" id="KW-1032">Host cell membrane</keyword>